<dbReference type="GO" id="GO:0016020">
    <property type="term" value="C:membrane"/>
    <property type="evidence" value="ECO:0007669"/>
    <property type="project" value="UniProtKB-SubCell"/>
</dbReference>
<evidence type="ECO:0000256" key="11">
    <source>
        <dbReference type="ARBA" id="ARBA00023209"/>
    </source>
</evidence>
<evidence type="ECO:0000256" key="13">
    <source>
        <dbReference type="ARBA" id="ARBA00023315"/>
    </source>
</evidence>
<evidence type="ECO:0000313" key="18">
    <source>
        <dbReference type="Proteomes" id="UP000007879"/>
    </source>
</evidence>
<evidence type="ECO:0000256" key="5">
    <source>
        <dbReference type="ARBA" id="ARBA00022679"/>
    </source>
</evidence>
<gene>
    <name evidence="17" type="primary">105312343</name>
</gene>
<evidence type="ECO:0000256" key="7">
    <source>
        <dbReference type="ARBA" id="ARBA00022837"/>
    </source>
</evidence>
<reference evidence="17" key="2">
    <citation type="submission" date="2017-05" db="UniProtKB">
        <authorList>
            <consortium name="EnsemblMetazoa"/>
        </authorList>
    </citation>
    <scope>IDENTIFICATION</scope>
</reference>
<comment type="subcellular location">
    <subcellularLocation>
        <location evidence="1">Membrane</location>
    </subcellularLocation>
</comment>
<dbReference type="InParanoid" id="A0A1X7V500"/>
<keyword evidence="5" id="KW-0808">Transferase</keyword>
<dbReference type="SUPFAM" id="SSF69593">
    <property type="entry name" value="Glycerol-3-phosphate (1)-acyltransferase"/>
    <property type="match status" value="1"/>
</dbReference>
<accession>A0A1X7V500</accession>
<dbReference type="Pfam" id="PF01553">
    <property type="entry name" value="Acyltransferase"/>
    <property type="match status" value="1"/>
</dbReference>
<dbReference type="InterPro" id="IPR045252">
    <property type="entry name" value="LPCAT1-like"/>
</dbReference>
<dbReference type="CDD" id="cd00051">
    <property type="entry name" value="EFh"/>
    <property type="match status" value="1"/>
</dbReference>
<dbReference type="GO" id="GO:0008374">
    <property type="term" value="F:O-acyltransferase activity"/>
    <property type="evidence" value="ECO:0007669"/>
    <property type="project" value="InterPro"/>
</dbReference>
<dbReference type="Pfam" id="PF13202">
    <property type="entry name" value="EF-hand_5"/>
    <property type="match status" value="1"/>
</dbReference>
<dbReference type="GO" id="GO:0005783">
    <property type="term" value="C:endoplasmic reticulum"/>
    <property type="evidence" value="ECO:0007669"/>
    <property type="project" value="TreeGrafter"/>
</dbReference>
<dbReference type="Proteomes" id="UP000007879">
    <property type="component" value="Unassembled WGS sequence"/>
</dbReference>
<dbReference type="EnsemblMetazoa" id="XM_019995142.1">
    <property type="protein sequence ID" value="XP_019850701.1"/>
    <property type="gene ID" value="LOC105312343"/>
</dbReference>
<evidence type="ECO:0000256" key="4">
    <source>
        <dbReference type="ARBA" id="ARBA00022516"/>
    </source>
</evidence>
<feature type="domain" description="EF-hand" evidence="16">
    <location>
        <begin position="342"/>
        <end position="377"/>
    </location>
</feature>
<dbReference type="AlphaFoldDB" id="A0A1X7V500"/>
<dbReference type="Gene3D" id="1.10.238.10">
    <property type="entry name" value="EF-hand"/>
    <property type="match status" value="1"/>
</dbReference>
<evidence type="ECO:0000256" key="1">
    <source>
        <dbReference type="ARBA" id="ARBA00004370"/>
    </source>
</evidence>
<comment type="similarity">
    <text evidence="3">Belongs to the 1-acyl-sn-glycerol-3-phosphate acyltransferase family.</text>
</comment>
<evidence type="ECO:0000313" key="17">
    <source>
        <dbReference type="EnsemblMetazoa" id="Aqu2.1.34894_001"/>
    </source>
</evidence>
<name>A0A1X7V500_AMPQE</name>
<dbReference type="InterPro" id="IPR002048">
    <property type="entry name" value="EF_hand_dom"/>
</dbReference>
<keyword evidence="10 15" id="KW-0472">Membrane</keyword>
<proteinExistence type="inferred from homology"/>
<evidence type="ECO:0000256" key="8">
    <source>
        <dbReference type="ARBA" id="ARBA00022989"/>
    </source>
</evidence>
<keyword evidence="11" id="KW-0594">Phospholipid biosynthesis</keyword>
<evidence type="ECO:0000256" key="2">
    <source>
        <dbReference type="ARBA" id="ARBA00005074"/>
    </source>
</evidence>
<comment type="pathway">
    <text evidence="2">Lipid metabolism; phospholipid metabolism.</text>
</comment>
<protein>
    <recommendedName>
        <fullName evidence="16">EF-hand domain-containing protein</fullName>
    </recommendedName>
</protein>
<dbReference type="PROSITE" id="PS00018">
    <property type="entry name" value="EF_HAND_1"/>
    <property type="match status" value="2"/>
</dbReference>
<keyword evidence="4" id="KW-0444">Lipid biosynthesis</keyword>
<evidence type="ECO:0000256" key="10">
    <source>
        <dbReference type="ARBA" id="ARBA00023136"/>
    </source>
</evidence>
<evidence type="ECO:0000256" key="12">
    <source>
        <dbReference type="ARBA" id="ARBA00023264"/>
    </source>
</evidence>
<keyword evidence="6 15" id="KW-0812">Transmembrane</keyword>
<evidence type="ECO:0000256" key="14">
    <source>
        <dbReference type="ARBA" id="ARBA00025707"/>
    </source>
</evidence>
<dbReference type="InterPro" id="IPR002123">
    <property type="entry name" value="Plipid/glycerol_acylTrfase"/>
</dbReference>
<dbReference type="GO" id="GO:0005509">
    <property type="term" value="F:calcium ion binding"/>
    <property type="evidence" value="ECO:0007669"/>
    <property type="project" value="InterPro"/>
</dbReference>
<dbReference type="SMART" id="SM00563">
    <property type="entry name" value="PlsC"/>
    <property type="match status" value="1"/>
</dbReference>
<dbReference type="EnsemblMetazoa" id="Aqu2.1.34894_001">
    <property type="protein sequence ID" value="Aqu2.1.34894_001"/>
    <property type="gene ID" value="Aqu2.1.34894"/>
</dbReference>
<evidence type="ECO:0000256" key="6">
    <source>
        <dbReference type="ARBA" id="ARBA00022692"/>
    </source>
</evidence>
<feature type="transmembrane region" description="Helical" evidence="15">
    <location>
        <begin position="55"/>
        <end position="75"/>
    </location>
</feature>
<keyword evidence="8 15" id="KW-1133">Transmembrane helix</keyword>
<reference evidence="18" key="1">
    <citation type="journal article" date="2010" name="Nature">
        <title>The Amphimedon queenslandica genome and the evolution of animal complexity.</title>
        <authorList>
            <person name="Srivastava M."/>
            <person name="Simakov O."/>
            <person name="Chapman J."/>
            <person name="Fahey B."/>
            <person name="Gauthier M.E."/>
            <person name="Mitros T."/>
            <person name="Richards G.S."/>
            <person name="Conaco C."/>
            <person name="Dacre M."/>
            <person name="Hellsten U."/>
            <person name="Larroux C."/>
            <person name="Putnam N.H."/>
            <person name="Stanke M."/>
            <person name="Adamska M."/>
            <person name="Darling A."/>
            <person name="Degnan S.M."/>
            <person name="Oakley T.H."/>
            <person name="Plachetzki D.C."/>
            <person name="Zhai Y."/>
            <person name="Adamski M."/>
            <person name="Calcino A."/>
            <person name="Cummins S.F."/>
            <person name="Goodstein D.M."/>
            <person name="Harris C."/>
            <person name="Jackson D.J."/>
            <person name="Leys S.P."/>
            <person name="Shu S."/>
            <person name="Woodcroft B.J."/>
            <person name="Vervoort M."/>
            <person name="Kosik K.S."/>
            <person name="Manning G."/>
            <person name="Degnan B.M."/>
            <person name="Rokhsar D.S."/>
        </authorList>
    </citation>
    <scope>NUCLEOTIDE SEQUENCE [LARGE SCALE GENOMIC DNA]</scope>
</reference>
<dbReference type="GO" id="GO:0008654">
    <property type="term" value="P:phospholipid biosynthetic process"/>
    <property type="evidence" value="ECO:0007669"/>
    <property type="project" value="UniProtKB-KW"/>
</dbReference>
<keyword evidence="13" id="KW-0012">Acyltransferase</keyword>
<dbReference type="InterPro" id="IPR011992">
    <property type="entry name" value="EF-hand-dom_pair"/>
</dbReference>
<dbReference type="STRING" id="400682.A0A1X7V500"/>
<evidence type="ECO:0000256" key="15">
    <source>
        <dbReference type="SAM" id="Phobius"/>
    </source>
</evidence>
<evidence type="ECO:0000259" key="16">
    <source>
        <dbReference type="PROSITE" id="PS50222"/>
    </source>
</evidence>
<dbReference type="OrthoDB" id="272512at2759"/>
<sequence length="567" mass="64368">MSASSKREYFSLKETERDVQQFRKGLDPFTNKLPLNSMDIIKVVVNTLWLLPLRLLFIAIIVCIGLIISAVAAVADPTRPLQGWRKFLIHRIGVFFNRVLIFGIGFHCIRTIGRPAPSSEAPIRVVAPHSSFFDLLLCCLDCVPTIVARADTRNIPIFGRLTDQTLKTIFVSRMDSQSRQDCYNEIISRVNSPYDWPPVLIYPEGTTTNRKCLLRFKHGAFKPQVAVQPIIIRYKNKLNTMVWTENGVGPLMSLYLTVCQFDNSVEIEYLPVYHPSEEEKDNPTLFAEHVQSLMAQSLGIPATQHSLEDIFLGREALSAHLPFWSGVIEYGALTKQHSVTLDQVKKSVRRFAVIDVNKDGFISKEDIVQYMRLNNDNNGLIDEMFDEMNQGNNKTIIFREYVTGLCNQSKCLLANEELIHSIFNLLDTDNDGIVTRQDLISLLSPLSSSSSSQSPDRYHDSFISMESYQPLSGSRERIKSCWCCVQSSCKRRRRSDDGENGECDLVHFLDIPGSWDYDQFELLVKDNLEYLILLNKLLQLHVNDDNDATTGSHSPSITTADEIELLS</sequence>
<dbReference type="GO" id="GO:0042171">
    <property type="term" value="F:lysophosphatidic acid acyltransferase activity"/>
    <property type="evidence" value="ECO:0007669"/>
    <property type="project" value="TreeGrafter"/>
</dbReference>
<dbReference type="PROSITE" id="PS50222">
    <property type="entry name" value="EF_HAND_2"/>
    <property type="match status" value="2"/>
</dbReference>
<dbReference type="SMART" id="SM00054">
    <property type="entry name" value="EFh"/>
    <property type="match status" value="3"/>
</dbReference>
<keyword evidence="9" id="KW-0443">Lipid metabolism</keyword>
<evidence type="ECO:0000256" key="9">
    <source>
        <dbReference type="ARBA" id="ARBA00023098"/>
    </source>
</evidence>
<keyword evidence="18" id="KW-1185">Reference proteome</keyword>
<dbReference type="CDD" id="cd07991">
    <property type="entry name" value="LPLAT_LPCAT1-like"/>
    <property type="match status" value="1"/>
</dbReference>
<dbReference type="Pfam" id="PF13405">
    <property type="entry name" value="EF-hand_6"/>
    <property type="match status" value="1"/>
</dbReference>
<dbReference type="KEGG" id="aqu:105312343"/>
<dbReference type="InterPro" id="IPR018247">
    <property type="entry name" value="EF_Hand_1_Ca_BS"/>
</dbReference>
<dbReference type="PANTHER" id="PTHR23063:SF52">
    <property type="entry name" value="LYSOPHOSPHATIDYLCHOLINE ACYLTRANSFERASE"/>
    <property type="match status" value="1"/>
</dbReference>
<keyword evidence="12" id="KW-1208">Phospholipid metabolism</keyword>
<comment type="pathway">
    <text evidence="14">Phospholipid metabolism.</text>
</comment>
<feature type="transmembrane region" description="Helical" evidence="15">
    <location>
        <begin position="87"/>
        <end position="106"/>
    </location>
</feature>
<dbReference type="PANTHER" id="PTHR23063">
    <property type="entry name" value="PHOSPHOLIPID ACYLTRANSFERASE"/>
    <property type="match status" value="1"/>
</dbReference>
<keyword evidence="7" id="KW-0106">Calcium</keyword>
<organism evidence="17">
    <name type="scientific">Amphimedon queenslandica</name>
    <name type="common">Sponge</name>
    <dbReference type="NCBI Taxonomy" id="400682"/>
    <lineage>
        <taxon>Eukaryota</taxon>
        <taxon>Metazoa</taxon>
        <taxon>Porifera</taxon>
        <taxon>Demospongiae</taxon>
        <taxon>Heteroscleromorpha</taxon>
        <taxon>Haplosclerida</taxon>
        <taxon>Niphatidae</taxon>
        <taxon>Amphimedon</taxon>
    </lineage>
</organism>
<feature type="domain" description="EF-hand" evidence="16">
    <location>
        <begin position="414"/>
        <end position="449"/>
    </location>
</feature>
<evidence type="ECO:0000256" key="3">
    <source>
        <dbReference type="ARBA" id="ARBA00008655"/>
    </source>
</evidence>
<dbReference type="UniPathway" id="UPA00085"/>
<dbReference type="SUPFAM" id="SSF47473">
    <property type="entry name" value="EF-hand"/>
    <property type="match status" value="1"/>
</dbReference>